<dbReference type="PANTHER" id="PTHR42699:SF1">
    <property type="entry name" value="CYSTATHIONINE GAMMA-SYNTHASE-RELATED"/>
    <property type="match status" value="1"/>
</dbReference>
<keyword evidence="3" id="KW-0808">Transferase</keyword>
<dbReference type="Gene3D" id="3.90.1150.10">
    <property type="entry name" value="Aspartate Aminotransferase, domain 1"/>
    <property type="match status" value="1"/>
</dbReference>
<dbReference type="GO" id="GO:0019346">
    <property type="term" value="P:transsulfuration"/>
    <property type="evidence" value="ECO:0007669"/>
    <property type="project" value="InterPro"/>
</dbReference>
<evidence type="ECO:0000256" key="12">
    <source>
        <dbReference type="SAM" id="MobiDB-lite"/>
    </source>
</evidence>
<organism evidence="13 14">
    <name type="scientific">Bifiguratus adelaidae</name>
    <dbReference type="NCBI Taxonomy" id="1938954"/>
    <lineage>
        <taxon>Eukaryota</taxon>
        <taxon>Fungi</taxon>
        <taxon>Fungi incertae sedis</taxon>
        <taxon>Mucoromycota</taxon>
        <taxon>Mucoromycotina</taxon>
        <taxon>Endogonomycetes</taxon>
        <taxon>Endogonales</taxon>
        <taxon>Endogonales incertae sedis</taxon>
        <taxon>Bifiguratus</taxon>
    </lineage>
</organism>
<dbReference type="GO" id="GO:0003962">
    <property type="term" value="F:cystathionine gamma-synthase activity"/>
    <property type="evidence" value="ECO:0007669"/>
    <property type="project" value="UniProtKB-EC"/>
</dbReference>
<dbReference type="Pfam" id="PF01053">
    <property type="entry name" value="Cys_Met_Meta_PP"/>
    <property type="match status" value="1"/>
</dbReference>
<keyword evidence="14" id="KW-1185">Reference proteome</keyword>
<dbReference type="PANTHER" id="PTHR42699">
    <property type="match status" value="1"/>
</dbReference>
<dbReference type="InterPro" id="IPR015421">
    <property type="entry name" value="PyrdxlP-dep_Trfase_major"/>
</dbReference>
<comment type="catalytic activity">
    <reaction evidence="7">
        <text>O-succinyl-L-homoserine + L-cysteine = L,L-cystathionine + succinate + H(+)</text>
        <dbReference type="Rhea" id="RHEA:20397"/>
        <dbReference type="ChEBI" id="CHEBI:15378"/>
        <dbReference type="ChEBI" id="CHEBI:30031"/>
        <dbReference type="ChEBI" id="CHEBI:35235"/>
        <dbReference type="ChEBI" id="CHEBI:57661"/>
        <dbReference type="ChEBI" id="CHEBI:58161"/>
        <dbReference type="EC" id="2.5.1.48"/>
    </reaction>
</comment>
<evidence type="ECO:0000256" key="4">
    <source>
        <dbReference type="ARBA" id="ARBA00022898"/>
    </source>
</evidence>
<evidence type="ECO:0000256" key="5">
    <source>
        <dbReference type="ARBA" id="ARBA00023167"/>
    </source>
</evidence>
<dbReference type="SUPFAM" id="SSF53383">
    <property type="entry name" value="PLP-dependent transferases"/>
    <property type="match status" value="1"/>
</dbReference>
<dbReference type="EMBL" id="MVBO01000315">
    <property type="protein sequence ID" value="OZJ01533.1"/>
    <property type="molecule type" value="Genomic_DNA"/>
</dbReference>
<dbReference type="GO" id="GO:0009086">
    <property type="term" value="P:methionine biosynthetic process"/>
    <property type="evidence" value="ECO:0007669"/>
    <property type="project" value="UniProtKB-KW"/>
</dbReference>
<dbReference type="AlphaFoldDB" id="A0A261XT92"/>
<evidence type="ECO:0000256" key="9">
    <source>
        <dbReference type="ARBA" id="ARBA00066530"/>
    </source>
</evidence>
<comment type="function">
    <text evidence="8">Catalyzes the formation of L-cystathionine from O-succinyl-L-homoserine (OSHS) and L-cysteine, via a gamma-replacement reaction. In the absence of thiol, catalyzes gamma-elimination to form 2-oxobutanoate, succinate and ammonia.</text>
</comment>
<protein>
    <recommendedName>
        <fullName evidence="9">cystathionine gamma-synthase</fullName>
        <ecNumber evidence="9">2.5.1.48</ecNumber>
    </recommendedName>
    <alternativeName>
        <fullName evidence="10">O-succinylhomoserine (thiol)-lyase</fullName>
    </alternativeName>
</protein>
<reference evidence="13 14" key="1">
    <citation type="journal article" date="2017" name="Mycologia">
        <title>Bifiguratus adelaidae, gen. et sp. nov., a new member of Mucoromycotina in endophytic and soil-dwelling habitats.</title>
        <authorList>
            <person name="Torres-Cruz T.J."/>
            <person name="Billingsley Tobias T.L."/>
            <person name="Almatruk M."/>
            <person name="Hesse C."/>
            <person name="Kuske C.R."/>
            <person name="Desiro A."/>
            <person name="Benucci G.M."/>
            <person name="Bonito G."/>
            <person name="Stajich J.E."/>
            <person name="Dunlap C."/>
            <person name="Arnold A.E."/>
            <person name="Porras-Alfaro A."/>
        </authorList>
    </citation>
    <scope>NUCLEOTIDE SEQUENCE [LARGE SCALE GENOMIC DNA]</scope>
    <source>
        <strain evidence="13 14">AZ0501</strain>
    </source>
</reference>
<dbReference type="InterPro" id="IPR054542">
    <property type="entry name" value="Cys_met_metab_PP"/>
</dbReference>
<name>A0A261XT92_9FUNG</name>
<feature type="compositionally biased region" description="Polar residues" evidence="12">
    <location>
        <begin position="156"/>
        <end position="171"/>
    </location>
</feature>
<comment type="similarity">
    <text evidence="11">Belongs to the trans-sulfuration enzymes family.</text>
</comment>
<sequence>MLSGYPRFYIHSLIQKLEKKCLDKFGAAHEKAMLFPSERTALRCRQFLDRYYVKGRSQAEIPSLPRIAEYKITTDGAKLSYVNLFIVLFPQEAFPIAKQFWQHTGDGISSRMAEYCLRHLSNSERAVSTIPPADMADNSDQRTPGPNKMTKAKSSRYGSKNGFRSPSSPINGSKPLAEDLSDADHMTYVEERYGRNLASPFADRCKVAIRRRIAGIVIESDASALDHLQSSITLVGAEDNGHRGVGSLSEDDVYLFPCGMSAIFNTHRFLLGARGDRKSVCFGFPYIDTLKVLQKWGPGCHFFGHGEASDIDQLEKLLQSGERILALFTEFPSNPLLKSADLHRLRTLADQYDFAIIVDETVGNFVNVAVLEWADVVVSSLTKIFSGDSNVMGGSMVLNPNRRYYESLKQFMANEYEDLMWAEDAIFLERNSRDFKDRSHKINQNAEAVCEFLQTSGKVVKVFYPKFTSTKLYEACKTQCGGYGGLFSILFDSEKRAEQFFDALAIAKGPSLGTNFTLACPYTILAHYTELDWAKQFGVAKELVRVSVGLEDRDQLVKTFANALEALDA</sequence>
<dbReference type="InterPro" id="IPR051750">
    <property type="entry name" value="Trans-sulfuration_enzymes"/>
</dbReference>
<dbReference type="Proteomes" id="UP000242875">
    <property type="component" value="Unassembled WGS sequence"/>
</dbReference>
<evidence type="ECO:0000256" key="11">
    <source>
        <dbReference type="RuleBase" id="RU362118"/>
    </source>
</evidence>
<dbReference type="Gene3D" id="3.40.640.10">
    <property type="entry name" value="Type I PLP-dependent aspartate aminotransferase-like (Major domain)"/>
    <property type="match status" value="1"/>
</dbReference>
<evidence type="ECO:0000313" key="13">
    <source>
        <dbReference type="EMBL" id="OZJ01533.1"/>
    </source>
</evidence>
<dbReference type="InterPro" id="IPR015422">
    <property type="entry name" value="PyrdxlP-dep_Trfase_small"/>
</dbReference>
<evidence type="ECO:0000256" key="1">
    <source>
        <dbReference type="ARBA" id="ARBA00001933"/>
    </source>
</evidence>
<evidence type="ECO:0000256" key="3">
    <source>
        <dbReference type="ARBA" id="ARBA00022679"/>
    </source>
</evidence>
<dbReference type="InterPro" id="IPR015424">
    <property type="entry name" value="PyrdxlP-dep_Trfase"/>
</dbReference>
<feature type="region of interest" description="Disordered" evidence="12">
    <location>
        <begin position="127"/>
        <end position="178"/>
    </location>
</feature>
<evidence type="ECO:0000256" key="10">
    <source>
        <dbReference type="ARBA" id="ARBA00083849"/>
    </source>
</evidence>
<evidence type="ECO:0000256" key="8">
    <source>
        <dbReference type="ARBA" id="ARBA00058439"/>
    </source>
</evidence>
<evidence type="ECO:0000256" key="6">
    <source>
        <dbReference type="ARBA" id="ARBA00029440"/>
    </source>
</evidence>
<keyword evidence="2" id="KW-0028">Amino-acid biosynthesis</keyword>
<keyword evidence="5" id="KW-0486">Methionine biosynthesis</keyword>
<gene>
    <name evidence="13" type="ORF">BZG36_05502</name>
</gene>
<dbReference type="FunFam" id="3.40.640.10:FF:000111">
    <property type="entry name" value="Cystathionine gamma-synthase"/>
    <property type="match status" value="1"/>
</dbReference>
<dbReference type="GO" id="GO:0030170">
    <property type="term" value="F:pyridoxal phosphate binding"/>
    <property type="evidence" value="ECO:0007669"/>
    <property type="project" value="InterPro"/>
</dbReference>
<evidence type="ECO:0000313" key="14">
    <source>
        <dbReference type="Proteomes" id="UP000242875"/>
    </source>
</evidence>
<evidence type="ECO:0000256" key="7">
    <source>
        <dbReference type="ARBA" id="ARBA00051441"/>
    </source>
</evidence>
<dbReference type="OrthoDB" id="10047078at2759"/>
<proteinExistence type="inferred from homology"/>
<dbReference type="InterPro" id="IPR000277">
    <property type="entry name" value="Cys/Met-Metab_PyrdxlP-dep_enz"/>
</dbReference>
<comment type="pathway">
    <text evidence="6">Amino-acid biosynthesis.</text>
</comment>
<dbReference type="FunFam" id="3.90.1150.10:FF:000063">
    <property type="entry name" value="Probable cystathionine gamma-synthase"/>
    <property type="match status" value="1"/>
</dbReference>
<comment type="cofactor">
    <cofactor evidence="1 11">
        <name>pyridoxal 5'-phosphate</name>
        <dbReference type="ChEBI" id="CHEBI:597326"/>
    </cofactor>
</comment>
<accession>A0A261XT92</accession>
<dbReference type="PROSITE" id="PS00868">
    <property type="entry name" value="CYS_MET_METAB_PP"/>
    <property type="match status" value="1"/>
</dbReference>
<dbReference type="EC" id="2.5.1.48" evidence="9"/>
<comment type="caution">
    <text evidence="13">The sequence shown here is derived from an EMBL/GenBank/DDBJ whole genome shotgun (WGS) entry which is preliminary data.</text>
</comment>
<evidence type="ECO:0000256" key="2">
    <source>
        <dbReference type="ARBA" id="ARBA00022605"/>
    </source>
</evidence>
<keyword evidence="4 11" id="KW-0663">Pyridoxal phosphate</keyword>